<protein>
    <submittedName>
        <fullName evidence="2">Uncharacterized protein</fullName>
    </submittedName>
</protein>
<gene>
    <name evidence="2" type="ORF">BO71DRAFT_181574</name>
</gene>
<feature type="transmembrane region" description="Helical" evidence="1">
    <location>
        <begin position="56"/>
        <end position="78"/>
    </location>
</feature>
<accession>A0A319DG03</accession>
<keyword evidence="1" id="KW-0812">Transmembrane</keyword>
<keyword evidence="1" id="KW-0472">Membrane</keyword>
<evidence type="ECO:0000313" key="3">
    <source>
        <dbReference type="Proteomes" id="UP000247810"/>
    </source>
</evidence>
<name>A0A319DG03_9EURO</name>
<reference evidence="2 3" key="1">
    <citation type="submission" date="2018-02" db="EMBL/GenBank/DDBJ databases">
        <title>The genomes of Aspergillus section Nigri reveals drivers in fungal speciation.</title>
        <authorList>
            <consortium name="DOE Joint Genome Institute"/>
            <person name="Vesth T.C."/>
            <person name="Nybo J."/>
            <person name="Theobald S."/>
            <person name="Brandl J."/>
            <person name="Frisvad J.C."/>
            <person name="Nielsen K.F."/>
            <person name="Lyhne E.K."/>
            <person name="Kogle M.E."/>
            <person name="Kuo A."/>
            <person name="Riley R."/>
            <person name="Clum A."/>
            <person name="Nolan M."/>
            <person name="Lipzen A."/>
            <person name="Salamov A."/>
            <person name="Henrissat B."/>
            <person name="Wiebenga A."/>
            <person name="De vries R.P."/>
            <person name="Grigoriev I.V."/>
            <person name="Mortensen U.H."/>
            <person name="Andersen M.R."/>
            <person name="Baker S.E."/>
        </authorList>
    </citation>
    <scope>NUCLEOTIDE SEQUENCE [LARGE SCALE GENOMIC DNA]</scope>
    <source>
        <strain evidence="2 3">CBS 707.79</strain>
    </source>
</reference>
<evidence type="ECO:0000313" key="2">
    <source>
        <dbReference type="EMBL" id="PYH96336.1"/>
    </source>
</evidence>
<keyword evidence="1" id="KW-1133">Transmembrane helix</keyword>
<sequence length="106" mass="12156">MFWVFMAGVVNCDNAGLWAGSGGINWSWLLSLKDIYVFIHGFAFNSIMRKGYLRGLFLWKSSFFFLLPLPSSTLLLFWYSQVLVTIAGPYHGLMYLLPLLYNISKC</sequence>
<dbReference type="EMBL" id="KZ825839">
    <property type="protein sequence ID" value="PYH96336.1"/>
    <property type="molecule type" value="Genomic_DNA"/>
</dbReference>
<dbReference type="Proteomes" id="UP000247810">
    <property type="component" value="Unassembled WGS sequence"/>
</dbReference>
<dbReference type="VEuPathDB" id="FungiDB:BO71DRAFT_181574"/>
<feature type="transmembrane region" description="Helical" evidence="1">
    <location>
        <begin position="26"/>
        <end position="44"/>
    </location>
</feature>
<proteinExistence type="predicted"/>
<organism evidence="2 3">
    <name type="scientific">Aspergillus ellipticus CBS 707.79</name>
    <dbReference type="NCBI Taxonomy" id="1448320"/>
    <lineage>
        <taxon>Eukaryota</taxon>
        <taxon>Fungi</taxon>
        <taxon>Dikarya</taxon>
        <taxon>Ascomycota</taxon>
        <taxon>Pezizomycotina</taxon>
        <taxon>Eurotiomycetes</taxon>
        <taxon>Eurotiomycetidae</taxon>
        <taxon>Eurotiales</taxon>
        <taxon>Aspergillaceae</taxon>
        <taxon>Aspergillus</taxon>
        <taxon>Aspergillus subgen. Circumdati</taxon>
    </lineage>
</organism>
<keyword evidence="3" id="KW-1185">Reference proteome</keyword>
<dbReference type="AlphaFoldDB" id="A0A319DG03"/>
<feature type="transmembrane region" description="Helical" evidence="1">
    <location>
        <begin position="84"/>
        <end position="103"/>
    </location>
</feature>
<evidence type="ECO:0000256" key="1">
    <source>
        <dbReference type="SAM" id="Phobius"/>
    </source>
</evidence>